<dbReference type="AlphaFoldDB" id="A0A1D1VBB6"/>
<dbReference type="Proteomes" id="UP000186922">
    <property type="component" value="Unassembled WGS sequence"/>
</dbReference>
<keyword evidence="2" id="KW-1185">Reference proteome</keyword>
<reference evidence="1 2" key="1">
    <citation type="journal article" date="2016" name="Nat. Commun.">
        <title>Extremotolerant tardigrade genome and improved radiotolerance of human cultured cells by tardigrade-unique protein.</title>
        <authorList>
            <person name="Hashimoto T."/>
            <person name="Horikawa D.D."/>
            <person name="Saito Y."/>
            <person name="Kuwahara H."/>
            <person name="Kozuka-Hata H."/>
            <person name="Shin-I T."/>
            <person name="Minakuchi Y."/>
            <person name="Ohishi K."/>
            <person name="Motoyama A."/>
            <person name="Aizu T."/>
            <person name="Enomoto A."/>
            <person name="Kondo K."/>
            <person name="Tanaka S."/>
            <person name="Hara Y."/>
            <person name="Koshikawa S."/>
            <person name="Sagara H."/>
            <person name="Miura T."/>
            <person name="Yokobori S."/>
            <person name="Miyagawa K."/>
            <person name="Suzuki Y."/>
            <person name="Kubo T."/>
            <person name="Oyama M."/>
            <person name="Kohara Y."/>
            <person name="Fujiyama A."/>
            <person name="Arakawa K."/>
            <person name="Katayama T."/>
            <person name="Toyoda A."/>
            <person name="Kunieda T."/>
        </authorList>
    </citation>
    <scope>NUCLEOTIDE SEQUENCE [LARGE SCALE GENOMIC DNA]</scope>
    <source>
        <strain evidence="1 2">YOKOZUNA-1</strain>
    </source>
</reference>
<organism evidence="1 2">
    <name type="scientific">Ramazzottius varieornatus</name>
    <name type="common">Water bear</name>
    <name type="synonym">Tardigrade</name>
    <dbReference type="NCBI Taxonomy" id="947166"/>
    <lineage>
        <taxon>Eukaryota</taxon>
        <taxon>Metazoa</taxon>
        <taxon>Ecdysozoa</taxon>
        <taxon>Tardigrada</taxon>
        <taxon>Eutardigrada</taxon>
        <taxon>Parachela</taxon>
        <taxon>Hypsibioidea</taxon>
        <taxon>Ramazzottiidae</taxon>
        <taxon>Ramazzottius</taxon>
    </lineage>
</organism>
<comment type="caution">
    <text evidence="1">The sequence shown here is derived from an EMBL/GenBank/DDBJ whole genome shotgun (WGS) entry which is preliminary data.</text>
</comment>
<evidence type="ECO:0000313" key="2">
    <source>
        <dbReference type="Proteomes" id="UP000186922"/>
    </source>
</evidence>
<sequence>LRTYRQILRIDARGVITPWVPRFLKDNALTSKRCKIFRCMKGAFSVGSTRDFVLPENVHHIEVITCHYSKLLAPREVFPFDLPMHNVAQKQAREHDMNNFTGLWTHRMHPPLTIRIAILERGHCNLRTSVSKLYPLLNLSFSDENTLYKLYLRVFPPRSNRIFLG</sequence>
<name>A0A1D1VBB6_RAMVA</name>
<proteinExistence type="predicted"/>
<feature type="non-terminal residue" evidence="1">
    <location>
        <position position="1"/>
    </location>
</feature>
<protein>
    <submittedName>
        <fullName evidence="1">Uncharacterized protein</fullName>
    </submittedName>
</protein>
<gene>
    <name evidence="1" type="primary">RvY_10012-1</name>
    <name evidence="1" type="synonym">RvY_10012.1</name>
    <name evidence="1" type="ORF">RvY_10012</name>
</gene>
<accession>A0A1D1VBB6</accession>
<dbReference type="EMBL" id="BDGG01000005">
    <property type="protein sequence ID" value="GAU98941.1"/>
    <property type="molecule type" value="Genomic_DNA"/>
</dbReference>
<evidence type="ECO:0000313" key="1">
    <source>
        <dbReference type="EMBL" id="GAU98941.1"/>
    </source>
</evidence>